<dbReference type="Pfam" id="PF13443">
    <property type="entry name" value="HTH_26"/>
    <property type="match status" value="1"/>
</dbReference>
<dbReference type="SMART" id="SM00530">
    <property type="entry name" value="HTH_XRE"/>
    <property type="match status" value="1"/>
</dbReference>
<keyword evidence="3" id="KW-1185">Reference proteome</keyword>
<evidence type="ECO:0000259" key="1">
    <source>
        <dbReference type="PROSITE" id="PS50943"/>
    </source>
</evidence>
<organism evidence="2 3">
    <name type="scientific">Tumebacillus amylolyticus</name>
    <dbReference type="NCBI Taxonomy" id="2801339"/>
    <lineage>
        <taxon>Bacteria</taxon>
        <taxon>Bacillati</taxon>
        <taxon>Bacillota</taxon>
        <taxon>Bacilli</taxon>
        <taxon>Bacillales</taxon>
        <taxon>Alicyclobacillaceae</taxon>
        <taxon>Tumebacillus</taxon>
    </lineage>
</organism>
<dbReference type="CDD" id="cd00093">
    <property type="entry name" value="HTH_XRE"/>
    <property type="match status" value="1"/>
</dbReference>
<proteinExistence type="predicted"/>
<accession>A0ABS1J786</accession>
<dbReference type="SUPFAM" id="SSF47413">
    <property type="entry name" value="lambda repressor-like DNA-binding domains"/>
    <property type="match status" value="1"/>
</dbReference>
<evidence type="ECO:0000313" key="3">
    <source>
        <dbReference type="Proteomes" id="UP000602284"/>
    </source>
</evidence>
<dbReference type="RefSeq" id="WP_201631482.1">
    <property type="nucleotide sequence ID" value="NZ_JAEQNB010000001.1"/>
</dbReference>
<dbReference type="Gene3D" id="1.10.260.40">
    <property type="entry name" value="lambda repressor-like DNA-binding domains"/>
    <property type="match status" value="1"/>
</dbReference>
<name>A0ABS1J786_9BACL</name>
<dbReference type="Proteomes" id="UP000602284">
    <property type="component" value="Unassembled WGS sequence"/>
</dbReference>
<dbReference type="InterPro" id="IPR010982">
    <property type="entry name" value="Lambda_DNA-bd_dom_sf"/>
</dbReference>
<feature type="domain" description="HTH cro/C1-type" evidence="1">
    <location>
        <begin position="10"/>
        <end position="64"/>
    </location>
</feature>
<reference evidence="2 3" key="1">
    <citation type="submission" date="2021-01" db="EMBL/GenBank/DDBJ databases">
        <title>Tumebacillus sp. strain ITR2 16S ribosomal RNA gene Genome sequencing and assembly.</title>
        <authorList>
            <person name="Kang M."/>
        </authorList>
    </citation>
    <scope>NUCLEOTIDE SEQUENCE [LARGE SCALE GENOMIC DNA]</scope>
    <source>
        <strain evidence="2 3">ITR2</strain>
    </source>
</reference>
<dbReference type="InterPro" id="IPR001387">
    <property type="entry name" value="Cro/C1-type_HTH"/>
</dbReference>
<sequence>MLIKAKKPNLKKTRAIAGFTQRSLGEQTQLSSAFLSQVENGTRNVSAPNAKMICAVLDCNFDDIFEIVEHDPQSHPGKEVDHEPSRKLFKLKGLGRARHSH</sequence>
<dbReference type="PROSITE" id="PS50943">
    <property type="entry name" value="HTH_CROC1"/>
    <property type="match status" value="1"/>
</dbReference>
<gene>
    <name evidence="2" type="ORF">JJB07_04525</name>
</gene>
<dbReference type="EMBL" id="JAEQNB010000001">
    <property type="protein sequence ID" value="MBL0385909.1"/>
    <property type="molecule type" value="Genomic_DNA"/>
</dbReference>
<comment type="caution">
    <text evidence="2">The sequence shown here is derived from an EMBL/GenBank/DDBJ whole genome shotgun (WGS) entry which is preliminary data.</text>
</comment>
<evidence type="ECO:0000313" key="2">
    <source>
        <dbReference type="EMBL" id="MBL0385909.1"/>
    </source>
</evidence>
<protein>
    <submittedName>
        <fullName evidence="2">Helix-turn-helix transcriptional regulator</fullName>
    </submittedName>
</protein>